<name>A0ABQ6BKF1_9CAUL</name>
<dbReference type="EMBL" id="BSOY01000033">
    <property type="protein sequence ID" value="GLS01682.1"/>
    <property type="molecule type" value="Genomic_DNA"/>
</dbReference>
<accession>A0ABQ6BKF1</accession>
<evidence type="ECO:0000313" key="2">
    <source>
        <dbReference type="Proteomes" id="UP001156921"/>
    </source>
</evidence>
<sequence length="258" mass="27817">MSPTPEPPTPEPRDALLNAEKAAFDAAFSERRWQDATRERMAGLYFRAVAALGAAGYDIRASNARTDETLSPALNYETLELIAKVCRQAVSKMGDDTPALVEVAAESFMALEAVQAILEGWDSESEDEGVRTAKLILLGSQMGMFSSILAQWETGQIDAAAANAWKLYRQGEAQRGRVASWEQSFLPHAVADCEGRTHVTLASLVRLAKEWAGAERAAGRNPGLPGTDDGIERGIKRMERRAVLTIPGRSKVDGGGSA</sequence>
<keyword evidence="2" id="KW-1185">Reference proteome</keyword>
<dbReference type="Proteomes" id="UP001156921">
    <property type="component" value="Unassembled WGS sequence"/>
</dbReference>
<organism evidence="1 2">
    <name type="scientific">Brevundimonas denitrificans</name>
    <dbReference type="NCBI Taxonomy" id="1443434"/>
    <lineage>
        <taxon>Bacteria</taxon>
        <taxon>Pseudomonadati</taxon>
        <taxon>Pseudomonadota</taxon>
        <taxon>Alphaproteobacteria</taxon>
        <taxon>Caulobacterales</taxon>
        <taxon>Caulobacteraceae</taxon>
        <taxon>Brevundimonas</taxon>
    </lineage>
</organism>
<reference evidence="2" key="1">
    <citation type="journal article" date="2019" name="Int. J. Syst. Evol. Microbiol.">
        <title>The Global Catalogue of Microorganisms (GCM) 10K type strain sequencing project: providing services to taxonomists for standard genome sequencing and annotation.</title>
        <authorList>
            <consortium name="The Broad Institute Genomics Platform"/>
            <consortium name="The Broad Institute Genome Sequencing Center for Infectious Disease"/>
            <person name="Wu L."/>
            <person name="Ma J."/>
        </authorList>
    </citation>
    <scope>NUCLEOTIDE SEQUENCE [LARGE SCALE GENOMIC DNA]</scope>
    <source>
        <strain evidence="2">NBRC 110107</strain>
    </source>
</reference>
<protein>
    <submittedName>
        <fullName evidence="1">Uncharacterized protein</fullName>
    </submittedName>
</protein>
<comment type="caution">
    <text evidence="1">The sequence shown here is derived from an EMBL/GenBank/DDBJ whole genome shotgun (WGS) entry which is preliminary data.</text>
</comment>
<gene>
    <name evidence="1" type="ORF">GCM10007859_16970</name>
</gene>
<evidence type="ECO:0000313" key="1">
    <source>
        <dbReference type="EMBL" id="GLS01682.1"/>
    </source>
</evidence>
<proteinExistence type="predicted"/>